<feature type="domain" description="RING-type" evidence="15">
    <location>
        <begin position="36"/>
        <end position="80"/>
    </location>
</feature>
<gene>
    <name evidence="17" type="ORF">G2W53_000072</name>
</gene>
<evidence type="ECO:0000313" key="18">
    <source>
        <dbReference type="Proteomes" id="UP000634136"/>
    </source>
</evidence>
<dbReference type="PROSITE" id="PS00518">
    <property type="entry name" value="ZF_RING_1"/>
    <property type="match status" value="2"/>
</dbReference>
<dbReference type="InterPro" id="IPR001841">
    <property type="entry name" value="Znf_RING"/>
</dbReference>
<dbReference type="Pfam" id="PF01485">
    <property type="entry name" value="IBR"/>
    <property type="match status" value="4"/>
</dbReference>
<dbReference type="PANTHER" id="PTHR11685">
    <property type="entry name" value="RBR FAMILY RING FINGER AND IBR DOMAIN-CONTAINING"/>
    <property type="match status" value="1"/>
</dbReference>
<evidence type="ECO:0000256" key="11">
    <source>
        <dbReference type="ARBA" id="ARBA00022786"/>
    </source>
</evidence>
<dbReference type="InterPro" id="IPR031127">
    <property type="entry name" value="E3_UB_ligase_RBR"/>
</dbReference>
<name>A0A835CL85_9FABA</name>
<dbReference type="InterPro" id="IPR013083">
    <property type="entry name" value="Znf_RING/FYVE/PHD"/>
</dbReference>
<keyword evidence="8" id="KW-0479">Metal-binding</keyword>
<feature type="region of interest" description="Disordered" evidence="14">
    <location>
        <begin position="1"/>
        <end position="26"/>
    </location>
</feature>
<evidence type="ECO:0000256" key="5">
    <source>
        <dbReference type="ARBA" id="ARBA00005884"/>
    </source>
</evidence>
<evidence type="ECO:0000259" key="16">
    <source>
        <dbReference type="PROSITE" id="PS51873"/>
    </source>
</evidence>
<dbReference type="GO" id="GO:0016567">
    <property type="term" value="P:protein ubiquitination"/>
    <property type="evidence" value="ECO:0007669"/>
    <property type="project" value="UniProtKB-UniPathway"/>
</dbReference>
<comment type="catalytic activity">
    <reaction evidence="1">
        <text>[E2 ubiquitin-conjugating enzyme]-S-ubiquitinyl-L-cysteine + [acceptor protein]-L-lysine = [E2 ubiquitin-conjugating enzyme]-L-cysteine + [acceptor protein]-N(6)-ubiquitinyl-L-lysine.</text>
        <dbReference type="EC" id="2.3.2.31"/>
    </reaction>
</comment>
<dbReference type="FunFam" id="3.30.40.10:FF:000230">
    <property type="entry name" value="RBR-type E3 ubiquitin transferase"/>
    <property type="match status" value="2"/>
</dbReference>
<dbReference type="Gene3D" id="1.20.120.1750">
    <property type="match status" value="2"/>
</dbReference>
<evidence type="ECO:0000256" key="12">
    <source>
        <dbReference type="ARBA" id="ARBA00022833"/>
    </source>
</evidence>
<dbReference type="Gene3D" id="3.30.40.10">
    <property type="entry name" value="Zinc/RING finger domain, C3HC4 (zinc finger)"/>
    <property type="match status" value="1"/>
</dbReference>
<dbReference type="InterPro" id="IPR044066">
    <property type="entry name" value="TRIAD_supradom"/>
</dbReference>
<dbReference type="InterPro" id="IPR002867">
    <property type="entry name" value="IBR_dom"/>
</dbReference>
<proteinExistence type="inferred from homology"/>
<evidence type="ECO:0000313" key="17">
    <source>
        <dbReference type="EMBL" id="KAF7843167.1"/>
    </source>
</evidence>
<evidence type="ECO:0000256" key="4">
    <source>
        <dbReference type="ARBA" id="ARBA00004906"/>
    </source>
</evidence>
<evidence type="ECO:0000256" key="8">
    <source>
        <dbReference type="ARBA" id="ARBA00022723"/>
    </source>
</evidence>
<feature type="domain" description="RING-type" evidence="15">
    <location>
        <begin position="263"/>
        <end position="308"/>
    </location>
</feature>
<evidence type="ECO:0000256" key="13">
    <source>
        <dbReference type="PROSITE-ProRule" id="PRU00175"/>
    </source>
</evidence>
<dbReference type="OrthoDB" id="1404126at2759"/>
<dbReference type="GO" id="GO:0008270">
    <property type="term" value="F:zinc ion binding"/>
    <property type="evidence" value="ECO:0007669"/>
    <property type="project" value="UniProtKB-KW"/>
</dbReference>
<feature type="domain" description="RING-type" evidence="16">
    <location>
        <begin position="32"/>
        <end position="242"/>
    </location>
</feature>
<evidence type="ECO:0000256" key="3">
    <source>
        <dbReference type="ARBA" id="ARBA00003976"/>
    </source>
</evidence>
<dbReference type="PROSITE" id="PS50089">
    <property type="entry name" value="ZF_RING_2"/>
    <property type="match status" value="2"/>
</dbReference>
<dbReference type="EC" id="2.3.2.31" evidence="6"/>
<comment type="caution">
    <text evidence="17">The sequence shown here is derived from an EMBL/GenBank/DDBJ whole genome shotgun (WGS) entry which is preliminary data.</text>
</comment>
<evidence type="ECO:0000256" key="9">
    <source>
        <dbReference type="ARBA" id="ARBA00022737"/>
    </source>
</evidence>
<evidence type="ECO:0000256" key="7">
    <source>
        <dbReference type="ARBA" id="ARBA00022679"/>
    </source>
</evidence>
<dbReference type="CDD" id="cd22584">
    <property type="entry name" value="Rcat_RBR_unk"/>
    <property type="match status" value="2"/>
</dbReference>
<comment type="cofactor">
    <cofactor evidence="2">
        <name>Zn(2+)</name>
        <dbReference type="ChEBI" id="CHEBI:29105"/>
    </cofactor>
</comment>
<evidence type="ECO:0000256" key="1">
    <source>
        <dbReference type="ARBA" id="ARBA00001798"/>
    </source>
</evidence>
<keyword evidence="9" id="KW-0677">Repeat</keyword>
<dbReference type="FunFam" id="1.20.120.1750:FF:000018">
    <property type="entry name" value="RBR-type E3 ubiquitin transferase"/>
    <property type="match status" value="1"/>
</dbReference>
<dbReference type="SMART" id="SM00184">
    <property type="entry name" value="RING"/>
    <property type="match status" value="4"/>
</dbReference>
<dbReference type="SUPFAM" id="SSF57850">
    <property type="entry name" value="RING/U-box"/>
    <property type="match status" value="6"/>
</dbReference>
<dbReference type="PROSITE" id="PS51873">
    <property type="entry name" value="TRIAD"/>
    <property type="match status" value="2"/>
</dbReference>
<comment type="pathway">
    <text evidence="4">Protein modification; protein ubiquitination.</text>
</comment>
<dbReference type="AlphaFoldDB" id="A0A835CL85"/>
<protein>
    <recommendedName>
        <fullName evidence="6">RBR-type E3 ubiquitin transferase</fullName>
        <ecNumber evidence="6">2.3.2.31</ecNumber>
    </recommendedName>
</protein>
<comment type="similarity">
    <text evidence="5">Belongs to the RBR family. Ariadne subfamily.</text>
</comment>
<evidence type="ECO:0000256" key="10">
    <source>
        <dbReference type="ARBA" id="ARBA00022771"/>
    </source>
</evidence>
<dbReference type="SMART" id="SM00647">
    <property type="entry name" value="IBR"/>
    <property type="match status" value="4"/>
</dbReference>
<comment type="function">
    <text evidence="3">Might act as an E3 ubiquitin-protein ligase, or as part of E3 complex, which accepts ubiquitin from specific E2 ubiquitin-conjugating enzymes and then transfers it to substrates.</text>
</comment>
<dbReference type="InterPro" id="IPR017907">
    <property type="entry name" value="Znf_RING_CS"/>
</dbReference>
<evidence type="ECO:0000256" key="6">
    <source>
        <dbReference type="ARBA" id="ARBA00012251"/>
    </source>
</evidence>
<keyword evidence="11" id="KW-0833">Ubl conjugation pathway</keyword>
<keyword evidence="18" id="KW-1185">Reference proteome</keyword>
<evidence type="ECO:0000256" key="2">
    <source>
        <dbReference type="ARBA" id="ARBA00001947"/>
    </source>
</evidence>
<evidence type="ECO:0000259" key="15">
    <source>
        <dbReference type="PROSITE" id="PS50089"/>
    </source>
</evidence>
<accession>A0A835CL85</accession>
<dbReference type="EMBL" id="JAAIUW010000001">
    <property type="protein sequence ID" value="KAF7843167.1"/>
    <property type="molecule type" value="Genomic_DNA"/>
</dbReference>
<dbReference type="Proteomes" id="UP000634136">
    <property type="component" value="Unassembled WGS sequence"/>
</dbReference>
<organism evidence="17 18">
    <name type="scientific">Senna tora</name>
    <dbReference type="NCBI Taxonomy" id="362788"/>
    <lineage>
        <taxon>Eukaryota</taxon>
        <taxon>Viridiplantae</taxon>
        <taxon>Streptophyta</taxon>
        <taxon>Embryophyta</taxon>
        <taxon>Tracheophyta</taxon>
        <taxon>Spermatophyta</taxon>
        <taxon>Magnoliopsida</taxon>
        <taxon>eudicotyledons</taxon>
        <taxon>Gunneridae</taxon>
        <taxon>Pentapetalae</taxon>
        <taxon>rosids</taxon>
        <taxon>fabids</taxon>
        <taxon>Fabales</taxon>
        <taxon>Fabaceae</taxon>
        <taxon>Caesalpinioideae</taxon>
        <taxon>Cassia clade</taxon>
        <taxon>Senna</taxon>
    </lineage>
</organism>
<keyword evidence="7" id="KW-0808">Transferase</keyword>
<sequence>MAILASKDSTHPHHQHNNASSSSSLTEQVESPQITCEICAETKCSTQFFTNHTCHHSFCTECVTKQVETKIQQRISVVSCLALDCKAFLQLEDCRPILPKHLLESWQDVLCESLFLQVPKSYCPFKDCCAILLREEKEEESLRECECPLCHRLFCARCYVPWHSGVECEEFERVNGIVGEREDRLMRELADEKNWRKCPNCNFFVEKKSGCQHIICRCKFEFCYKCGQPERTHGIEACSASKTEKLKSPIETEESSSQSQVICEICAETKGCTQMITNQRCDHSFCSDCVTKQIATKIQDSISVVSCPGLDCKGVLELDACRPWLPKDLLDRWDQALCESLFLSAPKFYCPFKDCSAMLVVDNEEEEAISETECPVCHRLFCARCYVSWHSGVECEEFQKLNENEREREDLLVRELASEKKWRRCPQCKIYVEKIDGCLHITCRCQYEFCYKCGDEWTSTHAKKRKDIIISMFSLWLMFIRKVYWIVL</sequence>
<dbReference type="GO" id="GO:0061630">
    <property type="term" value="F:ubiquitin protein ligase activity"/>
    <property type="evidence" value="ECO:0007669"/>
    <property type="project" value="UniProtKB-EC"/>
</dbReference>
<keyword evidence="12" id="KW-0862">Zinc</keyword>
<feature type="domain" description="RING-type" evidence="16">
    <location>
        <begin position="259"/>
        <end position="467"/>
    </location>
</feature>
<evidence type="ECO:0000256" key="14">
    <source>
        <dbReference type="SAM" id="MobiDB-lite"/>
    </source>
</evidence>
<keyword evidence="10 13" id="KW-0863">Zinc-finger</keyword>
<dbReference type="UniPathway" id="UPA00143"/>
<reference evidence="17" key="1">
    <citation type="submission" date="2020-09" db="EMBL/GenBank/DDBJ databases">
        <title>Genome-Enabled Discovery of Anthraquinone Biosynthesis in Senna tora.</title>
        <authorList>
            <person name="Kang S.-H."/>
            <person name="Pandey R.P."/>
            <person name="Lee C.-M."/>
            <person name="Sim J.-S."/>
            <person name="Jeong J.-T."/>
            <person name="Choi B.-S."/>
            <person name="Jung M."/>
            <person name="Ginzburg D."/>
            <person name="Zhao K."/>
            <person name="Won S.Y."/>
            <person name="Oh T.-J."/>
            <person name="Yu Y."/>
            <person name="Kim N.-H."/>
            <person name="Lee O.R."/>
            <person name="Lee T.-H."/>
            <person name="Bashyal P."/>
            <person name="Kim T.-S."/>
            <person name="Lee W.-H."/>
            <person name="Kawkins C."/>
            <person name="Kim C.-K."/>
            <person name="Kim J.S."/>
            <person name="Ahn B.O."/>
            <person name="Rhee S.Y."/>
            <person name="Sohng J.K."/>
        </authorList>
    </citation>
    <scope>NUCLEOTIDE SEQUENCE</scope>
    <source>
        <tissue evidence="17">Leaf</tissue>
    </source>
</reference>